<keyword evidence="2" id="KW-1185">Reference proteome</keyword>
<evidence type="ECO:0000313" key="1">
    <source>
        <dbReference type="EMBL" id="GKV09437.1"/>
    </source>
</evidence>
<dbReference type="PANTHER" id="PTHR22778">
    <property type="entry name" value="OVARIAN CANCER GENE-2 PROTEIN-RELATED"/>
    <property type="match status" value="1"/>
</dbReference>
<dbReference type="EMBL" id="BPVZ01000030">
    <property type="protein sequence ID" value="GKV09437.1"/>
    <property type="molecule type" value="Genomic_DNA"/>
</dbReference>
<reference evidence="1 2" key="1">
    <citation type="journal article" date="2021" name="Commun. Biol.">
        <title>The genome of Shorea leprosula (Dipterocarpaceae) highlights the ecological relevance of drought in aseasonal tropical rainforests.</title>
        <authorList>
            <person name="Ng K.K.S."/>
            <person name="Kobayashi M.J."/>
            <person name="Fawcett J.A."/>
            <person name="Hatakeyama M."/>
            <person name="Paape T."/>
            <person name="Ng C.H."/>
            <person name="Ang C.C."/>
            <person name="Tnah L.H."/>
            <person name="Lee C.T."/>
            <person name="Nishiyama T."/>
            <person name="Sese J."/>
            <person name="O'Brien M.J."/>
            <person name="Copetti D."/>
            <person name="Mohd Noor M.I."/>
            <person name="Ong R.C."/>
            <person name="Putra M."/>
            <person name="Sireger I.Z."/>
            <person name="Indrioko S."/>
            <person name="Kosugi Y."/>
            <person name="Izuno A."/>
            <person name="Isagi Y."/>
            <person name="Lee S.L."/>
            <person name="Shimizu K.K."/>
        </authorList>
    </citation>
    <scope>NUCLEOTIDE SEQUENCE [LARGE SCALE GENOMIC DNA]</scope>
    <source>
        <strain evidence="1">214</strain>
    </source>
</reference>
<dbReference type="PANTHER" id="PTHR22778:SF51">
    <property type="entry name" value="DIHYDROFOLATE REDUCTASE"/>
    <property type="match status" value="1"/>
</dbReference>
<name>A0AAV5JD39_9ROSI</name>
<dbReference type="AlphaFoldDB" id="A0AAV5JD39"/>
<protein>
    <recommendedName>
        <fullName evidence="3">Serine hydrolase FSH domain-containing protein</fullName>
    </recommendedName>
</protein>
<sequence length="67" mass="7830">MDFLKPYGLELLETCVDPVVIHHPKGHTIPRLDEKGLEIMLEFIQRIQNVLPEKEEKPQLNEELLVL</sequence>
<organism evidence="1 2">
    <name type="scientific">Rubroshorea leprosula</name>
    <dbReference type="NCBI Taxonomy" id="152421"/>
    <lineage>
        <taxon>Eukaryota</taxon>
        <taxon>Viridiplantae</taxon>
        <taxon>Streptophyta</taxon>
        <taxon>Embryophyta</taxon>
        <taxon>Tracheophyta</taxon>
        <taxon>Spermatophyta</taxon>
        <taxon>Magnoliopsida</taxon>
        <taxon>eudicotyledons</taxon>
        <taxon>Gunneridae</taxon>
        <taxon>Pentapetalae</taxon>
        <taxon>rosids</taxon>
        <taxon>malvids</taxon>
        <taxon>Malvales</taxon>
        <taxon>Dipterocarpaceae</taxon>
        <taxon>Rubroshorea</taxon>
    </lineage>
</organism>
<evidence type="ECO:0008006" key="3">
    <source>
        <dbReference type="Google" id="ProtNLM"/>
    </source>
</evidence>
<comment type="caution">
    <text evidence="1">The sequence shown here is derived from an EMBL/GenBank/DDBJ whole genome shotgun (WGS) entry which is preliminary data.</text>
</comment>
<dbReference type="Proteomes" id="UP001054252">
    <property type="component" value="Unassembled WGS sequence"/>
</dbReference>
<accession>A0AAV5JD39</accession>
<proteinExistence type="predicted"/>
<gene>
    <name evidence="1" type="ORF">SLEP1_g20940</name>
</gene>
<evidence type="ECO:0000313" key="2">
    <source>
        <dbReference type="Proteomes" id="UP001054252"/>
    </source>
</evidence>